<dbReference type="GO" id="GO:0005829">
    <property type="term" value="C:cytosol"/>
    <property type="evidence" value="ECO:0007669"/>
    <property type="project" value="TreeGrafter"/>
</dbReference>
<dbReference type="CDD" id="cd02650">
    <property type="entry name" value="nuc_hydro_CaPnhB"/>
    <property type="match status" value="1"/>
</dbReference>
<evidence type="ECO:0000313" key="5">
    <source>
        <dbReference type="Proteomes" id="UP000640583"/>
    </source>
</evidence>
<dbReference type="PROSITE" id="PS01247">
    <property type="entry name" value="IUNH"/>
    <property type="match status" value="1"/>
</dbReference>
<evidence type="ECO:0000259" key="3">
    <source>
        <dbReference type="Pfam" id="PF01156"/>
    </source>
</evidence>
<reference evidence="4" key="1">
    <citation type="submission" date="2020-10" db="EMBL/GenBank/DDBJ databases">
        <title>Paenihalocynthiibacter styelae gen. nov., sp. nov., isolated from stalked sea squirt Styela clava.</title>
        <authorList>
            <person name="Kim Y.-O."/>
            <person name="Yoon J.-H."/>
        </authorList>
    </citation>
    <scope>NUCLEOTIDE SEQUENCE</scope>
    <source>
        <strain evidence="4">MYP1-1</strain>
    </source>
</reference>
<feature type="domain" description="Inosine/uridine-preferring nucleoside hydrolase" evidence="3">
    <location>
        <begin position="3"/>
        <end position="290"/>
    </location>
</feature>
<evidence type="ECO:0000256" key="1">
    <source>
        <dbReference type="ARBA" id="ARBA00022801"/>
    </source>
</evidence>
<dbReference type="EMBL" id="JADCKQ010000016">
    <property type="protein sequence ID" value="MBI1495255.1"/>
    <property type="molecule type" value="Genomic_DNA"/>
</dbReference>
<dbReference type="PANTHER" id="PTHR12304">
    <property type="entry name" value="INOSINE-URIDINE PREFERRING NUCLEOSIDE HYDROLASE"/>
    <property type="match status" value="1"/>
</dbReference>
<dbReference type="GO" id="GO:0006152">
    <property type="term" value="P:purine nucleoside catabolic process"/>
    <property type="evidence" value="ECO:0007669"/>
    <property type="project" value="TreeGrafter"/>
</dbReference>
<dbReference type="InterPro" id="IPR001910">
    <property type="entry name" value="Inosine/uridine_hydrolase_dom"/>
</dbReference>
<dbReference type="GO" id="GO:0045437">
    <property type="term" value="F:uridine nucleosidase activity"/>
    <property type="evidence" value="ECO:0007669"/>
    <property type="project" value="UniProtKB-ARBA"/>
</dbReference>
<sequence>MKMIIDTDPGVDDAIAIALAHALPEIDLIGLTTVFGNTRVDQSSRNARFLLDMLGADAPVSEGAAKPWNDYPFEPSAWVHGPEGLGDLAEVPQIGTNHTLPAAEFLVEMARQHKGELVVCAIAPLTNIADALKLDPGFAENLGKLVIMGGNLHCPGNITPHAEANIYHDPAAADAVFASGLNTVMVGLDVTLQTLLTPADFTALAAASKKTGGFIQRISEFYLKFYKEIADLDGCPMHDAAAVLACSHPQFFGCEDTGLRVICDGEEVGNTAADASRPTVSVATQIDATASLDVMQSHIAALP</sequence>
<name>A0A8J7J8D9_9RHOB</name>
<dbReference type="InterPro" id="IPR015910">
    <property type="entry name" value="I/U_nuclsd_hydro_CS"/>
</dbReference>
<dbReference type="InterPro" id="IPR023186">
    <property type="entry name" value="IUNH"/>
</dbReference>
<keyword evidence="1 4" id="KW-0378">Hydrolase</keyword>
<evidence type="ECO:0000256" key="2">
    <source>
        <dbReference type="ARBA" id="ARBA00023295"/>
    </source>
</evidence>
<keyword evidence="2" id="KW-0326">Glycosidase</keyword>
<accession>A0A8J7J8D9</accession>
<proteinExistence type="predicted"/>
<protein>
    <submittedName>
        <fullName evidence="4">Nucleoside hydrolase</fullName>
    </submittedName>
</protein>
<evidence type="ECO:0000313" key="4">
    <source>
        <dbReference type="EMBL" id="MBI1495255.1"/>
    </source>
</evidence>
<dbReference type="SUPFAM" id="SSF53590">
    <property type="entry name" value="Nucleoside hydrolase"/>
    <property type="match status" value="1"/>
</dbReference>
<dbReference type="GO" id="GO:0008477">
    <property type="term" value="F:purine nucleosidase activity"/>
    <property type="evidence" value="ECO:0007669"/>
    <property type="project" value="TreeGrafter"/>
</dbReference>
<keyword evidence="5" id="KW-1185">Reference proteome</keyword>
<gene>
    <name evidence="4" type="ORF">H1D41_16555</name>
</gene>
<dbReference type="AlphaFoldDB" id="A0A8J7J8D9"/>
<dbReference type="Gene3D" id="3.90.245.10">
    <property type="entry name" value="Ribonucleoside hydrolase-like"/>
    <property type="match status" value="1"/>
</dbReference>
<dbReference type="Proteomes" id="UP000640583">
    <property type="component" value="Unassembled WGS sequence"/>
</dbReference>
<dbReference type="Pfam" id="PF01156">
    <property type="entry name" value="IU_nuc_hydro"/>
    <property type="match status" value="1"/>
</dbReference>
<comment type="caution">
    <text evidence="4">The sequence shown here is derived from an EMBL/GenBank/DDBJ whole genome shotgun (WGS) entry which is preliminary data.</text>
</comment>
<dbReference type="InterPro" id="IPR036452">
    <property type="entry name" value="Ribo_hydro-like"/>
</dbReference>
<organism evidence="4 5">
    <name type="scientific">Halocynthiibacter styelae</name>
    <dbReference type="NCBI Taxonomy" id="2761955"/>
    <lineage>
        <taxon>Bacteria</taxon>
        <taxon>Pseudomonadati</taxon>
        <taxon>Pseudomonadota</taxon>
        <taxon>Alphaproteobacteria</taxon>
        <taxon>Rhodobacterales</taxon>
        <taxon>Paracoccaceae</taxon>
        <taxon>Halocynthiibacter</taxon>
    </lineage>
</organism>
<dbReference type="PANTHER" id="PTHR12304:SF4">
    <property type="entry name" value="URIDINE NUCLEOSIDASE"/>
    <property type="match status" value="1"/>
</dbReference>
<dbReference type="RefSeq" id="WP_394355420.1">
    <property type="nucleotide sequence ID" value="NZ_JADCKQ010000016.1"/>
</dbReference>